<dbReference type="Pfam" id="PF02913">
    <property type="entry name" value="FAD-oxidase_C"/>
    <property type="match status" value="1"/>
</dbReference>
<name>A0A5D4GZ34_9HYPH</name>
<evidence type="ECO:0000256" key="3">
    <source>
        <dbReference type="ARBA" id="ARBA00022630"/>
    </source>
</evidence>
<feature type="domain" description="FAD-binding PCMH-type" evidence="6">
    <location>
        <begin position="40"/>
        <end position="219"/>
    </location>
</feature>
<reference evidence="7 8" key="1">
    <citation type="submission" date="2019-08" db="EMBL/GenBank/DDBJ databases">
        <authorList>
            <person name="Seo Y.L."/>
        </authorList>
    </citation>
    <scope>NUCLEOTIDE SEQUENCE [LARGE SCALE GENOMIC DNA]</scope>
    <source>
        <strain evidence="7 8">MaA-C15</strain>
    </source>
</reference>
<evidence type="ECO:0000256" key="5">
    <source>
        <dbReference type="ARBA" id="ARBA00023002"/>
    </source>
</evidence>
<dbReference type="InterPro" id="IPR051264">
    <property type="entry name" value="FAD-oxidored/transferase_4"/>
</dbReference>
<dbReference type="EMBL" id="VSZS01000060">
    <property type="protein sequence ID" value="TYR33263.1"/>
    <property type="molecule type" value="Genomic_DNA"/>
</dbReference>
<dbReference type="Gene3D" id="3.30.465.10">
    <property type="match status" value="1"/>
</dbReference>
<comment type="cofactor">
    <cofactor evidence="1">
        <name>FAD</name>
        <dbReference type="ChEBI" id="CHEBI:57692"/>
    </cofactor>
</comment>
<dbReference type="GO" id="GO:0022904">
    <property type="term" value="P:respiratory electron transport chain"/>
    <property type="evidence" value="ECO:0007669"/>
    <property type="project" value="TreeGrafter"/>
</dbReference>
<dbReference type="Gene3D" id="1.10.45.10">
    <property type="entry name" value="Vanillyl-alcohol Oxidase, Chain A, domain 4"/>
    <property type="match status" value="1"/>
</dbReference>
<evidence type="ECO:0000313" key="7">
    <source>
        <dbReference type="EMBL" id="TYR33263.1"/>
    </source>
</evidence>
<dbReference type="GO" id="GO:0016491">
    <property type="term" value="F:oxidoreductase activity"/>
    <property type="evidence" value="ECO:0007669"/>
    <property type="project" value="UniProtKB-KW"/>
</dbReference>
<dbReference type="InterPro" id="IPR016164">
    <property type="entry name" value="FAD-linked_Oxase-like_C"/>
</dbReference>
<dbReference type="InterPro" id="IPR016171">
    <property type="entry name" value="Vanillyl_alc_oxidase_C-sub2"/>
</dbReference>
<dbReference type="InterPro" id="IPR016166">
    <property type="entry name" value="FAD-bd_PCMH"/>
</dbReference>
<dbReference type="PROSITE" id="PS51387">
    <property type="entry name" value="FAD_PCMH"/>
    <property type="match status" value="1"/>
</dbReference>
<dbReference type="Gene3D" id="3.30.70.2190">
    <property type="match status" value="1"/>
</dbReference>
<dbReference type="SUPFAM" id="SSF55103">
    <property type="entry name" value="FAD-linked oxidases, C-terminal domain"/>
    <property type="match status" value="1"/>
</dbReference>
<comment type="caution">
    <text evidence="7">The sequence shown here is derived from an EMBL/GenBank/DDBJ whole genome shotgun (WGS) entry which is preliminary data.</text>
</comment>
<gene>
    <name evidence="7" type="ORF">FY036_09185</name>
</gene>
<dbReference type="AlphaFoldDB" id="A0A5D4GZ34"/>
<dbReference type="Pfam" id="PF01565">
    <property type="entry name" value="FAD_binding_4"/>
    <property type="match status" value="1"/>
</dbReference>
<protein>
    <submittedName>
        <fullName evidence="7">FAD-binding oxidoreductase</fullName>
    </submittedName>
</protein>
<evidence type="ECO:0000313" key="8">
    <source>
        <dbReference type="Proteomes" id="UP000323258"/>
    </source>
</evidence>
<dbReference type="Proteomes" id="UP000323258">
    <property type="component" value="Unassembled WGS sequence"/>
</dbReference>
<evidence type="ECO:0000256" key="4">
    <source>
        <dbReference type="ARBA" id="ARBA00022827"/>
    </source>
</evidence>
<proteinExistence type="inferred from homology"/>
<dbReference type="Gene3D" id="3.30.70.2740">
    <property type="match status" value="1"/>
</dbReference>
<evidence type="ECO:0000256" key="1">
    <source>
        <dbReference type="ARBA" id="ARBA00001974"/>
    </source>
</evidence>
<dbReference type="InterPro" id="IPR036318">
    <property type="entry name" value="FAD-bd_PCMH-like_sf"/>
</dbReference>
<keyword evidence="8" id="KW-1185">Reference proteome</keyword>
<organism evidence="7 8">
    <name type="scientific">Neoaquamicrobium microcysteis</name>
    <dbReference type="NCBI Taxonomy" id="2682781"/>
    <lineage>
        <taxon>Bacteria</taxon>
        <taxon>Pseudomonadati</taxon>
        <taxon>Pseudomonadota</taxon>
        <taxon>Alphaproteobacteria</taxon>
        <taxon>Hyphomicrobiales</taxon>
        <taxon>Phyllobacteriaceae</taxon>
        <taxon>Neoaquamicrobium</taxon>
    </lineage>
</organism>
<dbReference type="InterPro" id="IPR016169">
    <property type="entry name" value="FAD-bd_PCMH_sub2"/>
</dbReference>
<dbReference type="SUPFAM" id="SSF56176">
    <property type="entry name" value="FAD-binding/transporter-associated domain-like"/>
    <property type="match status" value="1"/>
</dbReference>
<keyword evidence="5" id="KW-0560">Oxidoreductase</keyword>
<evidence type="ECO:0000259" key="6">
    <source>
        <dbReference type="PROSITE" id="PS51387"/>
    </source>
</evidence>
<dbReference type="InterPro" id="IPR016167">
    <property type="entry name" value="FAD-bd_PCMH_sub1"/>
</dbReference>
<keyword evidence="4" id="KW-0274">FAD</keyword>
<evidence type="ECO:0000256" key="2">
    <source>
        <dbReference type="ARBA" id="ARBA00008000"/>
    </source>
</evidence>
<dbReference type="PANTHER" id="PTHR43716">
    <property type="entry name" value="D-2-HYDROXYGLUTARATE DEHYDROGENASE, MITOCHONDRIAL"/>
    <property type="match status" value="1"/>
</dbReference>
<dbReference type="OrthoDB" id="9809290at2"/>
<keyword evidence="3" id="KW-0285">Flavoprotein</keyword>
<dbReference type="GO" id="GO:0071949">
    <property type="term" value="F:FAD binding"/>
    <property type="evidence" value="ECO:0007669"/>
    <property type="project" value="InterPro"/>
</dbReference>
<comment type="similarity">
    <text evidence="2">Belongs to the FAD-binding oxidoreductase/transferase type 4 family.</text>
</comment>
<sequence length="467" mass="49167">MDSDRIASFIACIRPLLDRNGVLEGDAVGPARDRDATEVPGTRPLALLRPRNAAELSSILSVASQTRQSIVIQGGRTGLAGGARPREGEVAVSLERLRALSLVDEANATIDAEAGVPLELVQKAAREANLYFGIDLGARGTATVGGMISTNAGGIRVLRHGMFRDQVAGIEGVLADGTVVDSLRGLPKDNAGYDLRQLFIGTEGTLGVVTKAKLRLSPAPVTESAALLSLGSVADAITLLAFLRTRIGDLLAAFEMMLPNVYEGSVAHGGLQPPLPFGAAIYVLTDIQGRMPEADTARFHAALAETIEGGLVQDAVLSSSGREFHGLWAIREGINDYIFAQGEACGLDVGVPLAGISSFLSDAERRVCAIDDRARVFVFGHLGDGNLHYIVQTDNADAVTGAVLEAAAKAGGTISAEHGIGQDKREWLHLCRSEADIAIMRRLKRALDPAGILNPERVIPNSTAHTQ</sequence>
<dbReference type="Gene3D" id="3.30.43.10">
    <property type="entry name" value="Uridine Diphospho-n-acetylenolpyruvylglucosamine Reductase, domain 2"/>
    <property type="match status" value="1"/>
</dbReference>
<reference evidence="7 8" key="2">
    <citation type="submission" date="2019-09" db="EMBL/GenBank/DDBJ databases">
        <title>Mesorhizobium sp. MaA-C15 isolated from Microcystis aeruginosa.</title>
        <authorList>
            <person name="Jeong S.E."/>
            <person name="Jin H.M."/>
            <person name="Jeon C.O."/>
        </authorList>
    </citation>
    <scope>NUCLEOTIDE SEQUENCE [LARGE SCALE GENOMIC DNA]</scope>
    <source>
        <strain evidence="7 8">MaA-C15</strain>
    </source>
</reference>
<dbReference type="FunFam" id="1.10.45.10:FF:000001">
    <property type="entry name" value="D-lactate dehydrogenase mitochondrial"/>
    <property type="match status" value="1"/>
</dbReference>
<dbReference type="InterPro" id="IPR004113">
    <property type="entry name" value="FAD-bd_oxidored_4_C"/>
</dbReference>
<accession>A0A5D4GZ34</accession>
<dbReference type="PANTHER" id="PTHR43716:SF1">
    <property type="entry name" value="D-2-HYDROXYGLUTARATE DEHYDROGENASE, MITOCHONDRIAL"/>
    <property type="match status" value="1"/>
</dbReference>
<dbReference type="InterPro" id="IPR006094">
    <property type="entry name" value="Oxid_FAD_bind_N"/>
</dbReference>